<evidence type="ECO:0000256" key="1">
    <source>
        <dbReference type="SAM" id="MobiDB-lite"/>
    </source>
</evidence>
<sequence>MESIHPQYGSMGGRRIKDEYIEESNAQREFIKPEPEEEETYTYDVDFGTNPMDPIVTQRHEEPLTIFDPQIPPPTIPAAAGLAYPIIPVTPTEELPVSHHIVPPPLLSCYAHPANVPVQAPSHAIADISDQAYMLKKAKMELYNRDLKNLTSRTQLIEYMLKQSSDPIPDSDPMLMFNCILSTRKGVIGAQHLAQVSCFANPNLDTYICLQCQHWTTESEMFKHLKSEIHRINYMQRNKEYQTMHAKILCQPDSKSRAKMVDECAYKIAAEEGIKKCETRMRVVLNEAAIARIWPDYLEHFDDSWQTGNFNDDEIKDVKEEEADTKVGIKNEDEYGEATELKPSLAKLKARLDLEDGELSDSDDEDEEEQEEDEYEYEEKFQPTTSINLLSTADIKPKFAKLDEDSRILSALILIRQEVFDQRTFSRSLIDFICKESGITAAEALKFRNITDVGERIGDESFTSTLAPVTEYYHDRQIKEFEIPATPPATHPAVLLTQMGIEKQQVAVLLRSLAEFKMNHIPSTPQPSSTPTLNAIERDKHGSIIHKNYQSEFPYKELPLSVLAPNPEKDSAQHSHHQHGYRRPHSSVSSSSSRAGPPSKKIKREDNFNDSSFKDEPVDWDSASDVVEDILR</sequence>
<evidence type="ECO:0000313" key="3">
    <source>
        <dbReference type="WBParaSite" id="PDA_v2.g23975.t1"/>
    </source>
</evidence>
<feature type="compositionally biased region" description="Basic residues" evidence="1">
    <location>
        <begin position="574"/>
        <end position="585"/>
    </location>
</feature>
<dbReference type="AlphaFoldDB" id="A0A914PZX0"/>
<reference evidence="3" key="1">
    <citation type="submission" date="2022-11" db="UniProtKB">
        <authorList>
            <consortium name="WormBaseParasite"/>
        </authorList>
    </citation>
    <scope>IDENTIFICATION</scope>
</reference>
<feature type="compositionally biased region" description="Acidic residues" evidence="1">
    <location>
        <begin position="356"/>
        <end position="377"/>
    </location>
</feature>
<proteinExistence type="predicted"/>
<dbReference type="WBParaSite" id="PDA_v2.g23975.t1">
    <property type="protein sequence ID" value="PDA_v2.g23975.t1"/>
    <property type="gene ID" value="PDA_v2.g23975"/>
</dbReference>
<dbReference type="Proteomes" id="UP000887578">
    <property type="component" value="Unplaced"/>
</dbReference>
<keyword evidence="2" id="KW-1185">Reference proteome</keyword>
<evidence type="ECO:0000313" key="2">
    <source>
        <dbReference type="Proteomes" id="UP000887578"/>
    </source>
</evidence>
<feature type="region of interest" description="Disordered" evidence="1">
    <location>
        <begin position="563"/>
        <end position="632"/>
    </location>
</feature>
<feature type="compositionally biased region" description="Basic and acidic residues" evidence="1">
    <location>
        <begin position="603"/>
        <end position="617"/>
    </location>
</feature>
<feature type="region of interest" description="Disordered" evidence="1">
    <location>
        <begin position="356"/>
        <end position="379"/>
    </location>
</feature>
<name>A0A914PZX0_9BILA</name>
<protein>
    <submittedName>
        <fullName evidence="3">C2H2-type domain-containing protein</fullName>
    </submittedName>
</protein>
<organism evidence="2 3">
    <name type="scientific">Panagrolaimus davidi</name>
    <dbReference type="NCBI Taxonomy" id="227884"/>
    <lineage>
        <taxon>Eukaryota</taxon>
        <taxon>Metazoa</taxon>
        <taxon>Ecdysozoa</taxon>
        <taxon>Nematoda</taxon>
        <taxon>Chromadorea</taxon>
        <taxon>Rhabditida</taxon>
        <taxon>Tylenchina</taxon>
        <taxon>Panagrolaimomorpha</taxon>
        <taxon>Panagrolaimoidea</taxon>
        <taxon>Panagrolaimidae</taxon>
        <taxon>Panagrolaimus</taxon>
    </lineage>
</organism>
<accession>A0A914PZX0</accession>